<name>A0A0D2BB72_9EURO</name>
<dbReference type="RefSeq" id="XP_016236081.1">
    <property type="nucleotide sequence ID" value="XM_016380254.1"/>
</dbReference>
<organism evidence="2 3">
    <name type="scientific">Exophiala spinifera</name>
    <dbReference type="NCBI Taxonomy" id="91928"/>
    <lineage>
        <taxon>Eukaryota</taxon>
        <taxon>Fungi</taxon>
        <taxon>Dikarya</taxon>
        <taxon>Ascomycota</taxon>
        <taxon>Pezizomycotina</taxon>
        <taxon>Eurotiomycetes</taxon>
        <taxon>Chaetothyriomycetidae</taxon>
        <taxon>Chaetothyriales</taxon>
        <taxon>Herpotrichiellaceae</taxon>
        <taxon>Exophiala</taxon>
    </lineage>
</organism>
<dbReference type="Pfam" id="PF08242">
    <property type="entry name" value="Methyltransf_12"/>
    <property type="match status" value="1"/>
</dbReference>
<protein>
    <recommendedName>
        <fullName evidence="1">Methyltransferase type 12 domain-containing protein</fullName>
    </recommendedName>
</protein>
<accession>A0A0D2BB72</accession>
<dbReference type="HOGENOM" id="CLU_049344_1_0_1"/>
<dbReference type="Gene3D" id="3.40.50.150">
    <property type="entry name" value="Vaccinia Virus protein VP39"/>
    <property type="match status" value="1"/>
</dbReference>
<reference evidence="2 3" key="1">
    <citation type="submission" date="2015-01" db="EMBL/GenBank/DDBJ databases">
        <title>The Genome Sequence of Exophiala spinifera CBS89968.</title>
        <authorList>
            <consortium name="The Broad Institute Genomics Platform"/>
            <person name="Cuomo C."/>
            <person name="de Hoog S."/>
            <person name="Gorbushina A."/>
            <person name="Stielow B."/>
            <person name="Teixiera M."/>
            <person name="Abouelleil A."/>
            <person name="Chapman S.B."/>
            <person name="Priest M."/>
            <person name="Young S.K."/>
            <person name="Wortman J."/>
            <person name="Nusbaum C."/>
            <person name="Birren B."/>
        </authorList>
    </citation>
    <scope>NUCLEOTIDE SEQUENCE [LARGE SCALE GENOMIC DNA]</scope>
    <source>
        <strain evidence="2 3">CBS 89968</strain>
    </source>
</reference>
<dbReference type="EMBL" id="KN847495">
    <property type="protein sequence ID" value="KIW15865.1"/>
    <property type="molecule type" value="Genomic_DNA"/>
</dbReference>
<keyword evidence="3" id="KW-1185">Reference proteome</keyword>
<gene>
    <name evidence="2" type="ORF">PV08_05915</name>
</gene>
<dbReference type="SUPFAM" id="SSF53335">
    <property type="entry name" value="S-adenosyl-L-methionine-dependent methyltransferases"/>
    <property type="match status" value="1"/>
</dbReference>
<dbReference type="GeneID" id="27332998"/>
<dbReference type="InterPro" id="IPR051052">
    <property type="entry name" value="Diverse_substrate_MTase"/>
</dbReference>
<feature type="domain" description="Methyltransferase type 12" evidence="1">
    <location>
        <begin position="53"/>
        <end position="164"/>
    </location>
</feature>
<dbReference type="InterPro" id="IPR013217">
    <property type="entry name" value="Methyltransf_12"/>
</dbReference>
<sequence>MTPQNNQADPTFRNYTASSAQAYAKNRPGYPDELISLVIENHTSTGGQLDVLLDLGCGPGTATRSLAPYFQHAIGADPGESMIATARTIPCPTASGEPTTFEVCASDAISSLDALKRYSSVGGGGGGSSSSETVDLITAGTSAHWFDYPAFYIEASKILKPGGSIVMWCTKGYFLDERTTPNAKKLQALWQDFEHVVLKPHEMPGNRLTRELYASLPLPWSEYPDAAAAVADADHNRGESNKARPLRLLDEFPKDEFKRQVFNDNGEIGPDGKFLMSRRATFERATATLGTASPVTRWREAHKEQLERGEVEDLVDKLLRQTRELLDEVPEGRGRDWLEGGSAVVVMTIKKKKKKKTSV</sequence>
<dbReference type="OrthoDB" id="10027013at2759"/>
<dbReference type="STRING" id="91928.A0A0D2BB72"/>
<evidence type="ECO:0000313" key="2">
    <source>
        <dbReference type="EMBL" id="KIW15865.1"/>
    </source>
</evidence>
<proteinExistence type="predicted"/>
<dbReference type="InterPro" id="IPR029063">
    <property type="entry name" value="SAM-dependent_MTases_sf"/>
</dbReference>
<dbReference type="CDD" id="cd02440">
    <property type="entry name" value="AdoMet_MTases"/>
    <property type="match status" value="1"/>
</dbReference>
<dbReference type="PANTHER" id="PTHR44942:SF10">
    <property type="entry name" value="METHYLTRANSFERASE TYPE 11 DOMAIN-CONTAINING PROTEIN"/>
    <property type="match status" value="1"/>
</dbReference>
<dbReference type="VEuPathDB" id="FungiDB:PV08_05915"/>
<dbReference type="Proteomes" id="UP000053328">
    <property type="component" value="Unassembled WGS sequence"/>
</dbReference>
<dbReference type="PANTHER" id="PTHR44942">
    <property type="entry name" value="METHYLTRANSF_11 DOMAIN-CONTAINING PROTEIN"/>
    <property type="match status" value="1"/>
</dbReference>
<evidence type="ECO:0000313" key="3">
    <source>
        <dbReference type="Proteomes" id="UP000053328"/>
    </source>
</evidence>
<evidence type="ECO:0000259" key="1">
    <source>
        <dbReference type="Pfam" id="PF08242"/>
    </source>
</evidence>
<dbReference type="AlphaFoldDB" id="A0A0D2BB72"/>